<dbReference type="EMBL" id="REGN01000126">
    <property type="protein sequence ID" value="RNA44264.1"/>
    <property type="molecule type" value="Genomic_DNA"/>
</dbReference>
<comment type="caution">
    <text evidence="11">The sequence shown here is derived from an EMBL/GenBank/DDBJ whole genome shotgun (WGS) entry which is preliminary data.</text>
</comment>
<feature type="transmembrane region" description="Helical" evidence="9">
    <location>
        <begin position="127"/>
        <end position="145"/>
    </location>
</feature>
<keyword evidence="2 8" id="KW-0812">Transmembrane</keyword>
<feature type="transmembrane region" description="Helical" evidence="9">
    <location>
        <begin position="53"/>
        <end position="74"/>
    </location>
</feature>
<dbReference type="InterPro" id="IPR000276">
    <property type="entry name" value="GPCR_Rhodpsn"/>
</dbReference>
<feature type="transmembrane region" description="Helical" evidence="9">
    <location>
        <begin position="298"/>
        <end position="323"/>
    </location>
</feature>
<evidence type="ECO:0000259" key="10">
    <source>
        <dbReference type="PROSITE" id="PS50262"/>
    </source>
</evidence>
<feature type="domain" description="G-protein coupled receptors family 1 profile" evidence="10">
    <location>
        <begin position="66"/>
        <end position="362"/>
    </location>
</feature>
<proteinExistence type="inferred from homology"/>
<keyword evidence="5 9" id="KW-0472">Membrane</keyword>
<dbReference type="OrthoDB" id="5975505at2759"/>
<dbReference type="AlphaFoldDB" id="A0A3M7T862"/>
<dbReference type="SUPFAM" id="SSF81321">
    <property type="entry name" value="Family A G protein-coupled receptor-like"/>
    <property type="match status" value="1"/>
</dbReference>
<feature type="transmembrane region" description="Helical" evidence="9">
    <location>
        <begin position="228"/>
        <end position="252"/>
    </location>
</feature>
<dbReference type="PANTHER" id="PTHR45695:SF9">
    <property type="entry name" value="LEUCOKININ RECEPTOR"/>
    <property type="match status" value="1"/>
</dbReference>
<evidence type="ECO:0000256" key="8">
    <source>
        <dbReference type="RuleBase" id="RU000688"/>
    </source>
</evidence>
<name>A0A3M7T862_BRAPC</name>
<feature type="transmembrane region" description="Helical" evidence="9">
    <location>
        <begin position="86"/>
        <end position="107"/>
    </location>
</feature>
<dbReference type="PROSITE" id="PS00237">
    <property type="entry name" value="G_PROTEIN_RECEP_F1_1"/>
    <property type="match status" value="1"/>
</dbReference>
<keyword evidence="12" id="KW-1185">Reference proteome</keyword>
<evidence type="ECO:0000256" key="4">
    <source>
        <dbReference type="ARBA" id="ARBA00023040"/>
    </source>
</evidence>
<evidence type="ECO:0000313" key="11">
    <source>
        <dbReference type="EMBL" id="RNA44264.1"/>
    </source>
</evidence>
<dbReference type="CDD" id="cd00637">
    <property type="entry name" value="7tm_classA_rhodopsin-like"/>
    <property type="match status" value="1"/>
</dbReference>
<keyword evidence="6 8" id="KW-0675">Receptor</keyword>
<dbReference type="PROSITE" id="PS50262">
    <property type="entry name" value="G_PROTEIN_RECEP_F1_2"/>
    <property type="match status" value="1"/>
</dbReference>
<keyword evidence="7 8" id="KW-0807">Transducer</keyword>
<gene>
    <name evidence="11" type="ORF">BpHYR1_010541</name>
</gene>
<evidence type="ECO:0000313" key="12">
    <source>
        <dbReference type="Proteomes" id="UP000276133"/>
    </source>
</evidence>
<dbReference type="STRING" id="10195.A0A3M7T862"/>
<evidence type="ECO:0000256" key="7">
    <source>
        <dbReference type="ARBA" id="ARBA00023224"/>
    </source>
</evidence>
<accession>A0A3M7T862</accession>
<dbReference type="Pfam" id="PF00001">
    <property type="entry name" value="7tm_1"/>
    <property type="match status" value="1"/>
</dbReference>
<sequence>MNFNLNSMCIRSIHEYNDLTRQVETVRTQMSYYNFTNDSESSNPFTLLKLTKISLYILFIILAIVGNSFLILVISLNNFMKKPTNYFILNLAFCDLAIVFSCMWVQIVQIMNKYWTLGKYFCKFNTFFQMVSVIASVLTLASISCDRYFGIAYPFKVILTKKRTFCILVSIWIFSILISIPSFIYRTYTERKWADFTETQCDDIGWPTTLVYNSDGCAIKKVQSIKRIYYTTVILLLFFIPILIMSITYSFLIYKLSKKEVIGESNSEEKRMDLERRKKFFQTIFALKNLYSSRDDCFVIKFSHVIFMLVWILATFFVCWSPLETMLLLMEYSSMFPAWWSSLEWISYFMAYSNTAINPLIYAGLSKNYRLGYKRIRSRLIKRNRSISNNLTIRSNNSFSCKFKKKNLSVAKIEFDKSQSLINSL</sequence>
<dbReference type="Proteomes" id="UP000276133">
    <property type="component" value="Unassembled WGS sequence"/>
</dbReference>
<evidence type="ECO:0000256" key="3">
    <source>
        <dbReference type="ARBA" id="ARBA00022989"/>
    </source>
</evidence>
<feature type="transmembrane region" description="Helical" evidence="9">
    <location>
        <begin position="345"/>
        <end position="365"/>
    </location>
</feature>
<dbReference type="PANTHER" id="PTHR45695">
    <property type="entry name" value="LEUCOKININ RECEPTOR-RELATED"/>
    <property type="match status" value="1"/>
</dbReference>
<dbReference type="GO" id="GO:0004930">
    <property type="term" value="F:G protein-coupled receptor activity"/>
    <property type="evidence" value="ECO:0007669"/>
    <property type="project" value="UniProtKB-KW"/>
</dbReference>
<keyword evidence="3 9" id="KW-1133">Transmembrane helix</keyword>
<feature type="transmembrane region" description="Helical" evidence="9">
    <location>
        <begin position="165"/>
        <end position="185"/>
    </location>
</feature>
<evidence type="ECO:0000256" key="6">
    <source>
        <dbReference type="ARBA" id="ARBA00023170"/>
    </source>
</evidence>
<evidence type="ECO:0000256" key="2">
    <source>
        <dbReference type="ARBA" id="ARBA00022692"/>
    </source>
</evidence>
<keyword evidence="4 8" id="KW-0297">G-protein coupled receptor</keyword>
<comment type="similarity">
    <text evidence="8">Belongs to the G-protein coupled receptor 1 family.</text>
</comment>
<dbReference type="Gene3D" id="1.20.1070.10">
    <property type="entry name" value="Rhodopsin 7-helix transmembrane proteins"/>
    <property type="match status" value="1"/>
</dbReference>
<protein>
    <submittedName>
        <fullName evidence="11">Substance-P receptor-like</fullName>
    </submittedName>
</protein>
<evidence type="ECO:0000256" key="1">
    <source>
        <dbReference type="ARBA" id="ARBA00004141"/>
    </source>
</evidence>
<dbReference type="InterPro" id="IPR017452">
    <property type="entry name" value="GPCR_Rhodpsn_7TM"/>
</dbReference>
<evidence type="ECO:0000256" key="5">
    <source>
        <dbReference type="ARBA" id="ARBA00023136"/>
    </source>
</evidence>
<dbReference type="GO" id="GO:0005886">
    <property type="term" value="C:plasma membrane"/>
    <property type="evidence" value="ECO:0007669"/>
    <property type="project" value="TreeGrafter"/>
</dbReference>
<comment type="subcellular location">
    <subcellularLocation>
        <location evidence="1">Membrane</location>
        <topology evidence="1">Multi-pass membrane protein</topology>
    </subcellularLocation>
</comment>
<evidence type="ECO:0000256" key="9">
    <source>
        <dbReference type="SAM" id="Phobius"/>
    </source>
</evidence>
<dbReference type="PRINTS" id="PR00237">
    <property type="entry name" value="GPCRRHODOPSN"/>
</dbReference>
<organism evidence="11 12">
    <name type="scientific">Brachionus plicatilis</name>
    <name type="common">Marine rotifer</name>
    <name type="synonym">Brachionus muelleri</name>
    <dbReference type="NCBI Taxonomy" id="10195"/>
    <lineage>
        <taxon>Eukaryota</taxon>
        <taxon>Metazoa</taxon>
        <taxon>Spiralia</taxon>
        <taxon>Gnathifera</taxon>
        <taxon>Rotifera</taxon>
        <taxon>Eurotatoria</taxon>
        <taxon>Monogononta</taxon>
        <taxon>Pseudotrocha</taxon>
        <taxon>Ploima</taxon>
        <taxon>Brachionidae</taxon>
        <taxon>Brachionus</taxon>
    </lineage>
</organism>
<reference evidence="11 12" key="1">
    <citation type="journal article" date="2018" name="Sci. Rep.">
        <title>Genomic signatures of local adaptation to the degree of environmental predictability in rotifers.</title>
        <authorList>
            <person name="Franch-Gras L."/>
            <person name="Hahn C."/>
            <person name="Garcia-Roger E.M."/>
            <person name="Carmona M.J."/>
            <person name="Serra M."/>
            <person name="Gomez A."/>
        </authorList>
    </citation>
    <scope>NUCLEOTIDE SEQUENCE [LARGE SCALE GENOMIC DNA]</scope>
    <source>
        <strain evidence="11">HYR1</strain>
    </source>
</reference>